<keyword evidence="1" id="KW-1133">Transmembrane helix</keyword>
<feature type="transmembrane region" description="Helical" evidence="1">
    <location>
        <begin position="262"/>
        <end position="288"/>
    </location>
</feature>
<evidence type="ECO:0000256" key="1">
    <source>
        <dbReference type="SAM" id="Phobius"/>
    </source>
</evidence>
<feature type="transmembrane region" description="Helical" evidence="1">
    <location>
        <begin position="167"/>
        <end position="186"/>
    </location>
</feature>
<feature type="transmembrane region" description="Helical" evidence="1">
    <location>
        <begin position="232"/>
        <end position="256"/>
    </location>
</feature>
<organism evidence="2 3">
    <name type="scientific">Holothuria leucospilota</name>
    <name type="common">Black long sea cucumber</name>
    <name type="synonym">Mertensiothuria leucospilota</name>
    <dbReference type="NCBI Taxonomy" id="206669"/>
    <lineage>
        <taxon>Eukaryota</taxon>
        <taxon>Metazoa</taxon>
        <taxon>Echinodermata</taxon>
        <taxon>Eleutherozoa</taxon>
        <taxon>Echinozoa</taxon>
        <taxon>Holothuroidea</taxon>
        <taxon>Aspidochirotacea</taxon>
        <taxon>Aspidochirotida</taxon>
        <taxon>Holothuriidae</taxon>
        <taxon>Holothuria</taxon>
    </lineage>
</organism>
<feature type="transmembrane region" description="Helical" evidence="1">
    <location>
        <begin position="436"/>
        <end position="453"/>
    </location>
</feature>
<dbReference type="EMBL" id="JAIZAY010000008">
    <property type="protein sequence ID" value="KAJ8037281.1"/>
    <property type="molecule type" value="Genomic_DNA"/>
</dbReference>
<proteinExistence type="predicted"/>
<comment type="caution">
    <text evidence="2">The sequence shown here is derived from an EMBL/GenBank/DDBJ whole genome shotgun (WGS) entry which is preliminary data.</text>
</comment>
<reference evidence="2" key="1">
    <citation type="submission" date="2021-10" db="EMBL/GenBank/DDBJ databases">
        <title>Tropical sea cucumber genome reveals ecological adaptation and Cuvierian tubules defense mechanism.</title>
        <authorList>
            <person name="Chen T."/>
        </authorList>
    </citation>
    <scope>NUCLEOTIDE SEQUENCE</scope>
    <source>
        <strain evidence="2">Nanhai2018</strain>
        <tissue evidence="2">Muscle</tissue>
    </source>
</reference>
<gene>
    <name evidence="2" type="ORF">HOLleu_18061</name>
</gene>
<protein>
    <submittedName>
        <fullName evidence="2">Uncharacterized protein</fullName>
    </submittedName>
</protein>
<feature type="transmembrane region" description="Helical" evidence="1">
    <location>
        <begin position="333"/>
        <end position="357"/>
    </location>
</feature>
<accession>A0A9Q1C3F7</accession>
<evidence type="ECO:0000313" key="2">
    <source>
        <dbReference type="EMBL" id="KAJ8037281.1"/>
    </source>
</evidence>
<dbReference type="Proteomes" id="UP001152320">
    <property type="component" value="Chromosome 8"/>
</dbReference>
<evidence type="ECO:0000313" key="3">
    <source>
        <dbReference type="Proteomes" id="UP001152320"/>
    </source>
</evidence>
<keyword evidence="1" id="KW-0472">Membrane</keyword>
<keyword evidence="1" id="KW-0812">Transmembrane</keyword>
<feature type="transmembrane region" description="Helical" evidence="1">
    <location>
        <begin position="377"/>
        <end position="402"/>
    </location>
</feature>
<sequence>MDVEREPLITTSRETANRRWSKVFWLMLKILSTFHHKTLVSERKCFACKVKEINRRTRNLRMKGKDSDVDLDCFLLTYEYDSCEVQEDTHPLNISSEEDQICEVCDTLWWNYNRKSVRYTEKEIGVSRWNHCGSGYLSQCVILLTISIIVYDILSLLPKMWARQDQALHLVIKGTLFTYLLTYPVMCLCSKFRSFFGCSVPYFTWASTLNARYIVKRGQYLDLSRKGIPGMPFFIVCTCAPLAIALYRSCLFIFLSECKVDIHALATSVIGVILLEMWGFFVYLMYLLRVSFQRQFTLILSYFKEHEGETGICRGVLASAAPDFSCFKEFTCLYVMIMVPIGLIALTTMIIWEYMLTDTCVADDEHLMSVQNHHKRVAWLEMTSAFFLLVAALGGVQVSYLWRDLRFNIVQLRSNRHADFWDTLHRDACRLFKEDNILLATICSSVIGIYIALQFGDQNVAYLVHPCNISNITSNDCF</sequence>
<feature type="transmembrane region" description="Helical" evidence="1">
    <location>
        <begin position="136"/>
        <end position="155"/>
    </location>
</feature>
<dbReference type="AlphaFoldDB" id="A0A9Q1C3F7"/>
<keyword evidence="3" id="KW-1185">Reference proteome</keyword>
<name>A0A9Q1C3F7_HOLLE</name>
<dbReference type="OrthoDB" id="10042460at2759"/>